<dbReference type="EMBL" id="KE546988">
    <property type="protein sequence ID" value="EPY53598.1"/>
    <property type="molecule type" value="Genomic_DNA"/>
</dbReference>
<evidence type="ECO:0000256" key="1">
    <source>
        <dbReference type="SAM" id="MobiDB-lite"/>
    </source>
</evidence>
<dbReference type="STRING" id="653667.S9W118"/>
<reference evidence="2 3" key="1">
    <citation type="journal article" date="2011" name="Science">
        <title>Comparative functional genomics of the fission yeasts.</title>
        <authorList>
            <person name="Rhind N."/>
            <person name="Chen Z."/>
            <person name="Yassour M."/>
            <person name="Thompson D.A."/>
            <person name="Haas B.J."/>
            <person name="Habib N."/>
            <person name="Wapinski I."/>
            <person name="Roy S."/>
            <person name="Lin M.F."/>
            <person name="Heiman D.I."/>
            <person name="Young S.K."/>
            <person name="Furuya K."/>
            <person name="Guo Y."/>
            <person name="Pidoux A."/>
            <person name="Chen H.M."/>
            <person name="Robbertse B."/>
            <person name="Goldberg J.M."/>
            <person name="Aoki K."/>
            <person name="Bayne E.H."/>
            <person name="Berlin A.M."/>
            <person name="Desjardins C.A."/>
            <person name="Dobbs E."/>
            <person name="Dukaj L."/>
            <person name="Fan L."/>
            <person name="FitzGerald M.G."/>
            <person name="French C."/>
            <person name="Gujja S."/>
            <person name="Hansen K."/>
            <person name="Keifenheim D."/>
            <person name="Levin J.Z."/>
            <person name="Mosher R.A."/>
            <person name="Mueller C.A."/>
            <person name="Pfiffner J."/>
            <person name="Priest M."/>
            <person name="Russ C."/>
            <person name="Smialowska A."/>
            <person name="Swoboda P."/>
            <person name="Sykes S.M."/>
            <person name="Vaughn M."/>
            <person name="Vengrova S."/>
            <person name="Yoder R."/>
            <person name="Zeng Q."/>
            <person name="Allshire R."/>
            <person name="Baulcombe D."/>
            <person name="Birren B.W."/>
            <person name="Brown W."/>
            <person name="Ekwall K."/>
            <person name="Kellis M."/>
            <person name="Leatherwood J."/>
            <person name="Levin H."/>
            <person name="Margalit H."/>
            <person name="Martienssen R."/>
            <person name="Nieduszynski C.A."/>
            <person name="Spatafora J.W."/>
            <person name="Friedman N."/>
            <person name="Dalgaard J.Z."/>
            <person name="Baumann P."/>
            <person name="Niki H."/>
            <person name="Regev A."/>
            <person name="Nusbaum C."/>
        </authorList>
    </citation>
    <scope>NUCLEOTIDE SEQUENCE [LARGE SCALE GENOMIC DNA]</scope>
    <source>
        <strain evidence="3">OY26 / ATCC MYA-4695 / CBS 11777 / NBRC 106824 / NRRL Y48691</strain>
    </source>
</reference>
<feature type="compositionally biased region" description="Low complexity" evidence="1">
    <location>
        <begin position="1"/>
        <end position="47"/>
    </location>
</feature>
<accession>S9W118</accession>
<dbReference type="AlphaFoldDB" id="S9W118"/>
<evidence type="ECO:0000313" key="2">
    <source>
        <dbReference type="EMBL" id="EPY53598.1"/>
    </source>
</evidence>
<protein>
    <submittedName>
        <fullName evidence="2">Meiosis inducing protein Mei3</fullName>
    </submittedName>
</protein>
<organism evidence="2 3">
    <name type="scientific">Schizosaccharomyces cryophilus (strain OY26 / ATCC MYA-4695 / CBS 11777 / NBRC 106824 / NRRL Y48691)</name>
    <name type="common">Fission yeast</name>
    <dbReference type="NCBI Taxonomy" id="653667"/>
    <lineage>
        <taxon>Eukaryota</taxon>
        <taxon>Fungi</taxon>
        <taxon>Dikarya</taxon>
        <taxon>Ascomycota</taxon>
        <taxon>Taphrinomycotina</taxon>
        <taxon>Schizosaccharomycetes</taxon>
        <taxon>Schizosaccharomycetales</taxon>
        <taxon>Schizosaccharomycetaceae</taxon>
        <taxon>Schizosaccharomyces</taxon>
    </lineage>
</organism>
<name>S9W118_SCHCR</name>
<dbReference type="GeneID" id="25037486"/>
<sequence length="134" mass="14694">MNPSNGNNNNNNNASFQTPRNPSPTTTRRVSKTSSSSATGNATSASPLRSYPMKRTKRTYHRSPQLVPLATSQSENKENLLKDTNSSSVKPTKRALAASEIMNETTMLDLFHTSMCDATMDITKRVNNESGENL</sequence>
<feature type="compositionally biased region" description="Basic residues" evidence="1">
    <location>
        <begin position="52"/>
        <end position="61"/>
    </location>
</feature>
<evidence type="ECO:0000313" key="3">
    <source>
        <dbReference type="Proteomes" id="UP000015464"/>
    </source>
</evidence>
<keyword evidence="3" id="KW-1185">Reference proteome</keyword>
<dbReference type="Proteomes" id="UP000015464">
    <property type="component" value="Unassembled WGS sequence"/>
</dbReference>
<dbReference type="OMA" id="CDATMDI"/>
<gene>
    <name evidence="2" type="ORF">SPOG_03168</name>
</gene>
<dbReference type="OrthoDB" id="10358279at2759"/>
<feature type="region of interest" description="Disordered" evidence="1">
    <location>
        <begin position="1"/>
        <end position="93"/>
    </location>
</feature>
<dbReference type="HOGENOM" id="CLU_155404_0_0_1"/>
<proteinExistence type="predicted"/>
<dbReference type="RefSeq" id="XP_013021280.1">
    <property type="nucleotide sequence ID" value="XM_013165826.1"/>
</dbReference>